<reference evidence="3" key="1">
    <citation type="journal article" date="2009" name="Science">
        <title>The B73 maize genome: complexity, diversity, and dynamics.</title>
        <authorList>
            <person name="Schnable P.S."/>
            <person name="Ware D."/>
            <person name="Fulton R.S."/>
            <person name="Stein J.C."/>
            <person name="Wei F."/>
            <person name="Pasternak S."/>
            <person name="Liang C."/>
            <person name="Zhang J."/>
            <person name="Fulton L."/>
            <person name="Graves T.A."/>
            <person name="Minx P."/>
            <person name="Reily A.D."/>
            <person name="Courtney L."/>
            <person name="Kruchowski S.S."/>
            <person name="Tomlinson C."/>
            <person name="Strong C."/>
            <person name="Delehaunty K."/>
            <person name="Fronick C."/>
            <person name="Courtney B."/>
            <person name="Rock S.M."/>
            <person name="Belter E."/>
            <person name="Du F."/>
            <person name="Kim K."/>
            <person name="Abbott R.M."/>
            <person name="Cotton M."/>
            <person name="Levy A."/>
            <person name="Marchetto P."/>
            <person name="Ochoa K."/>
            <person name="Jackson S.M."/>
            <person name="Gillam B."/>
            <person name="Chen W."/>
            <person name="Yan L."/>
            <person name="Higginbotham J."/>
            <person name="Cardenas M."/>
            <person name="Waligorski J."/>
            <person name="Applebaum E."/>
            <person name="Phelps L."/>
            <person name="Falcone J."/>
            <person name="Kanchi K."/>
            <person name="Thane T."/>
            <person name="Scimone A."/>
            <person name="Thane N."/>
            <person name="Henke J."/>
            <person name="Wang T."/>
            <person name="Ruppert J."/>
            <person name="Shah N."/>
            <person name="Rotter K."/>
            <person name="Hodges J."/>
            <person name="Ingenthron E."/>
            <person name="Cordes M."/>
            <person name="Kohlberg S."/>
            <person name="Sgro J."/>
            <person name="Delgado B."/>
            <person name="Mead K."/>
            <person name="Chinwalla A."/>
            <person name="Leonard S."/>
            <person name="Crouse K."/>
            <person name="Collura K."/>
            <person name="Kudrna D."/>
            <person name="Currie J."/>
            <person name="He R."/>
            <person name="Angelova A."/>
            <person name="Rajasekar S."/>
            <person name="Mueller T."/>
            <person name="Lomeli R."/>
            <person name="Scara G."/>
            <person name="Ko A."/>
            <person name="Delaney K."/>
            <person name="Wissotski M."/>
            <person name="Lopez G."/>
            <person name="Campos D."/>
            <person name="Braidotti M."/>
            <person name="Ashley E."/>
            <person name="Golser W."/>
            <person name="Kim H."/>
            <person name="Lee S."/>
            <person name="Lin J."/>
            <person name="Dujmic Z."/>
            <person name="Kim W."/>
            <person name="Talag J."/>
            <person name="Zuccolo A."/>
            <person name="Fan C."/>
            <person name="Sebastian A."/>
            <person name="Kramer M."/>
            <person name="Spiegel L."/>
            <person name="Nascimento L."/>
            <person name="Zutavern T."/>
            <person name="Miller B."/>
            <person name="Ambroise C."/>
            <person name="Muller S."/>
            <person name="Spooner W."/>
            <person name="Narechania A."/>
            <person name="Ren L."/>
            <person name="Wei S."/>
            <person name="Kumari S."/>
            <person name="Faga B."/>
            <person name="Levy M.J."/>
            <person name="McMahan L."/>
            <person name="Van Buren P."/>
            <person name="Vaughn M.W."/>
            <person name="Ying K."/>
            <person name="Yeh C.-T."/>
            <person name="Emrich S.J."/>
            <person name="Jia Y."/>
            <person name="Kalyanaraman A."/>
            <person name="Hsia A.-P."/>
            <person name="Barbazuk W.B."/>
            <person name="Baucom R.S."/>
            <person name="Brutnell T.P."/>
            <person name="Carpita N.C."/>
            <person name="Chaparro C."/>
            <person name="Chia J.-M."/>
            <person name="Deragon J.-M."/>
            <person name="Estill J.C."/>
            <person name="Fu Y."/>
            <person name="Jeddeloh J.A."/>
            <person name="Han Y."/>
            <person name="Lee H."/>
            <person name="Li P."/>
            <person name="Lisch D.R."/>
            <person name="Liu S."/>
            <person name="Liu Z."/>
            <person name="Nagel D.H."/>
            <person name="McCann M.C."/>
            <person name="SanMiguel P."/>
            <person name="Myers A.M."/>
            <person name="Nettleton D."/>
            <person name="Nguyen J."/>
            <person name="Penning B.W."/>
            <person name="Ponnala L."/>
            <person name="Schneider K.L."/>
            <person name="Schwartz D.C."/>
            <person name="Sharma A."/>
            <person name="Soderlund C."/>
            <person name="Springer N.M."/>
            <person name="Sun Q."/>
            <person name="Wang H."/>
            <person name="Waterman M."/>
            <person name="Westerman R."/>
            <person name="Wolfgruber T.K."/>
            <person name="Yang L."/>
            <person name="Yu Y."/>
            <person name="Zhang L."/>
            <person name="Zhou S."/>
            <person name="Zhu Q."/>
            <person name="Bennetzen J.L."/>
            <person name="Dawe R.K."/>
            <person name="Jiang J."/>
            <person name="Jiang N."/>
            <person name="Presting G.G."/>
            <person name="Wessler S.R."/>
            <person name="Aluru S."/>
            <person name="Martienssen R.A."/>
            <person name="Clifton S.W."/>
            <person name="McCombie W.R."/>
            <person name="Wing R.A."/>
            <person name="Wilson R.K."/>
        </authorList>
    </citation>
    <scope>NUCLEOTIDE SEQUENCE [LARGE SCALE GENOMIC DNA]</scope>
    <source>
        <strain evidence="3">cv. B73</strain>
    </source>
</reference>
<proteinExistence type="predicted"/>
<feature type="compositionally biased region" description="Basic and acidic residues" evidence="1">
    <location>
        <begin position="148"/>
        <end position="160"/>
    </location>
</feature>
<dbReference type="PANTHER" id="PTHR33474:SF16">
    <property type="entry name" value="OS01G0264400 PROTEIN"/>
    <property type="match status" value="1"/>
</dbReference>
<evidence type="ECO:0000313" key="3">
    <source>
        <dbReference type="Proteomes" id="UP000007305"/>
    </source>
</evidence>
<evidence type="ECO:0000256" key="1">
    <source>
        <dbReference type="SAM" id="MobiDB-lite"/>
    </source>
</evidence>
<dbReference type="AlphaFoldDB" id="A0A804R1V5"/>
<dbReference type="Gramene" id="Zm00001eb386090_T001">
    <property type="protein sequence ID" value="Zm00001eb386090_P001"/>
    <property type="gene ID" value="Zm00001eb386090"/>
</dbReference>
<organism evidence="2 3">
    <name type="scientific">Zea mays</name>
    <name type="common">Maize</name>
    <dbReference type="NCBI Taxonomy" id="4577"/>
    <lineage>
        <taxon>Eukaryota</taxon>
        <taxon>Viridiplantae</taxon>
        <taxon>Streptophyta</taxon>
        <taxon>Embryophyta</taxon>
        <taxon>Tracheophyta</taxon>
        <taxon>Spermatophyta</taxon>
        <taxon>Magnoliopsida</taxon>
        <taxon>Liliopsida</taxon>
        <taxon>Poales</taxon>
        <taxon>Poaceae</taxon>
        <taxon>PACMAD clade</taxon>
        <taxon>Panicoideae</taxon>
        <taxon>Andropogonodae</taxon>
        <taxon>Andropogoneae</taxon>
        <taxon>Tripsacinae</taxon>
        <taxon>Zea</taxon>
    </lineage>
</organism>
<dbReference type="EnsemblPlants" id="Zm00001eb386090_T001">
    <property type="protein sequence ID" value="Zm00001eb386090_P001"/>
    <property type="gene ID" value="Zm00001eb386090"/>
</dbReference>
<accession>A0A804R1V5</accession>
<reference evidence="2" key="2">
    <citation type="submission" date="2019-07" db="EMBL/GenBank/DDBJ databases">
        <authorList>
            <person name="Seetharam A."/>
            <person name="Woodhouse M."/>
            <person name="Cannon E."/>
        </authorList>
    </citation>
    <scope>NUCLEOTIDE SEQUENCE [LARGE SCALE GENOMIC DNA]</scope>
    <source>
        <strain evidence="2">cv. B73</strain>
    </source>
</reference>
<reference evidence="2" key="3">
    <citation type="submission" date="2021-05" db="UniProtKB">
        <authorList>
            <consortium name="EnsemblPlants"/>
        </authorList>
    </citation>
    <scope>IDENTIFICATION</scope>
    <source>
        <strain evidence="2">cv. B73</strain>
    </source>
</reference>
<keyword evidence="3" id="KW-1185">Reference proteome</keyword>
<dbReference type="PANTHER" id="PTHR33474">
    <property type="entry name" value="TRANSMEMBRANE PROTEIN"/>
    <property type="match status" value="1"/>
</dbReference>
<protein>
    <submittedName>
        <fullName evidence="2">Uncharacterized protein</fullName>
    </submittedName>
</protein>
<sequence>MLQGFHDSGFHAEKPLLVLPSCLLAPFVSAVPMPRSLRLGSHQQHPPALKLSSSQETTAIAAAMNTGRPTARMDVEVNEYQQSGPNNRHDPPILGHFLVQRIYALATCLEVSDFQDHAGTQGVREPGCRAVTGAGGLIATSTSPATRRPQDCRKAEEPRGQDAGAARQANRRQAEAIRWLRGRVE</sequence>
<dbReference type="InParanoid" id="A0A804R1V5"/>
<dbReference type="Proteomes" id="UP000007305">
    <property type="component" value="Chromosome 9"/>
</dbReference>
<feature type="region of interest" description="Disordered" evidence="1">
    <location>
        <begin position="134"/>
        <end position="174"/>
    </location>
</feature>
<evidence type="ECO:0000313" key="2">
    <source>
        <dbReference type="EnsemblPlants" id="Zm00001eb386090_P001"/>
    </source>
</evidence>
<name>A0A804R1V5_MAIZE</name>